<reference evidence="1 2" key="1">
    <citation type="submission" date="2019-04" db="EMBL/GenBank/DDBJ databases">
        <title>Chromosome genome assembly for Takifugu flavidus.</title>
        <authorList>
            <person name="Xiao S."/>
        </authorList>
    </citation>
    <scope>NUCLEOTIDE SEQUENCE [LARGE SCALE GENOMIC DNA]</scope>
    <source>
        <strain evidence="1">HTHZ2018</strain>
        <tissue evidence="1">Muscle</tissue>
    </source>
</reference>
<gene>
    <name evidence="1" type="ORF">D4764_09G0002300</name>
</gene>
<comment type="caution">
    <text evidence="1">The sequence shown here is derived from an EMBL/GenBank/DDBJ whole genome shotgun (WGS) entry which is preliminary data.</text>
</comment>
<dbReference type="AlphaFoldDB" id="A0A5C6MLT0"/>
<evidence type="ECO:0000313" key="2">
    <source>
        <dbReference type="Proteomes" id="UP000324091"/>
    </source>
</evidence>
<proteinExistence type="predicted"/>
<protein>
    <submittedName>
        <fullName evidence="1">Uncharacterized protein</fullName>
    </submittedName>
</protein>
<sequence length="75" mass="8126">MACGKRQRERAVGLRRTGVIALHSAQSGSPRRLNEGRRAASTLFVASTGLSPIPSPLLLNPQSTPYFLQRIAPSR</sequence>
<accession>A0A5C6MLT0</accession>
<organism evidence="1 2">
    <name type="scientific">Takifugu flavidus</name>
    <name type="common">sansaifugu</name>
    <dbReference type="NCBI Taxonomy" id="433684"/>
    <lineage>
        <taxon>Eukaryota</taxon>
        <taxon>Metazoa</taxon>
        <taxon>Chordata</taxon>
        <taxon>Craniata</taxon>
        <taxon>Vertebrata</taxon>
        <taxon>Euteleostomi</taxon>
        <taxon>Actinopterygii</taxon>
        <taxon>Neopterygii</taxon>
        <taxon>Teleostei</taxon>
        <taxon>Neoteleostei</taxon>
        <taxon>Acanthomorphata</taxon>
        <taxon>Eupercaria</taxon>
        <taxon>Tetraodontiformes</taxon>
        <taxon>Tetradontoidea</taxon>
        <taxon>Tetraodontidae</taxon>
        <taxon>Takifugu</taxon>
    </lineage>
</organism>
<evidence type="ECO:0000313" key="1">
    <source>
        <dbReference type="EMBL" id="TWW55181.1"/>
    </source>
</evidence>
<name>A0A5C6MLT0_9TELE</name>
<keyword evidence="2" id="KW-1185">Reference proteome</keyword>
<dbReference type="EMBL" id="RHFK02000022">
    <property type="protein sequence ID" value="TWW55181.1"/>
    <property type="molecule type" value="Genomic_DNA"/>
</dbReference>
<dbReference type="Proteomes" id="UP000324091">
    <property type="component" value="Chromosome 9"/>
</dbReference>